<gene>
    <name evidence="2" type="ORF">BJ322DRAFT_1104093</name>
</gene>
<dbReference type="InterPro" id="IPR053169">
    <property type="entry name" value="MUG_Protein"/>
</dbReference>
<dbReference type="InterPro" id="IPR005198">
    <property type="entry name" value="Glyco_hydro_76"/>
</dbReference>
<dbReference type="AlphaFoldDB" id="A0A9P6HMC9"/>
<evidence type="ECO:0000313" key="3">
    <source>
        <dbReference type="Proteomes" id="UP000736335"/>
    </source>
</evidence>
<keyword evidence="2" id="KW-0378">Hydrolase</keyword>
<name>A0A9P6HMC9_9AGAM</name>
<evidence type="ECO:0000313" key="2">
    <source>
        <dbReference type="EMBL" id="KAF9790435.1"/>
    </source>
</evidence>
<dbReference type="EMBL" id="WIUZ02000002">
    <property type="protein sequence ID" value="KAF9790435.1"/>
    <property type="molecule type" value="Genomic_DNA"/>
</dbReference>
<dbReference type="GO" id="GO:0005975">
    <property type="term" value="P:carbohydrate metabolic process"/>
    <property type="evidence" value="ECO:0007669"/>
    <property type="project" value="InterPro"/>
</dbReference>
<feature type="chain" id="PRO_5040290074" evidence="1">
    <location>
        <begin position="18"/>
        <end position="378"/>
    </location>
</feature>
<proteinExistence type="predicted"/>
<comment type="caution">
    <text evidence="2">The sequence shown here is derived from an EMBL/GenBank/DDBJ whole genome shotgun (WGS) entry which is preliminary data.</text>
</comment>
<keyword evidence="1" id="KW-0732">Signal</keyword>
<protein>
    <submittedName>
        <fullName evidence="2">Six-hairpin glycosidase</fullName>
    </submittedName>
</protein>
<dbReference type="PANTHER" id="PTHR47791">
    <property type="entry name" value="MEIOTICALLY UP-REGULATED GENE 191 PROTEIN"/>
    <property type="match status" value="1"/>
</dbReference>
<dbReference type="SUPFAM" id="SSF48208">
    <property type="entry name" value="Six-hairpin glycosidases"/>
    <property type="match status" value="1"/>
</dbReference>
<reference evidence="2" key="1">
    <citation type="journal article" date="2020" name="Nat. Commun.">
        <title>Large-scale genome sequencing of mycorrhizal fungi provides insights into the early evolution of symbiotic traits.</title>
        <authorList>
            <person name="Miyauchi S."/>
            <person name="Kiss E."/>
            <person name="Kuo A."/>
            <person name="Drula E."/>
            <person name="Kohler A."/>
            <person name="Sanchez-Garcia M."/>
            <person name="Morin E."/>
            <person name="Andreopoulos B."/>
            <person name="Barry K.W."/>
            <person name="Bonito G."/>
            <person name="Buee M."/>
            <person name="Carver A."/>
            <person name="Chen C."/>
            <person name="Cichocki N."/>
            <person name="Clum A."/>
            <person name="Culley D."/>
            <person name="Crous P.W."/>
            <person name="Fauchery L."/>
            <person name="Girlanda M."/>
            <person name="Hayes R.D."/>
            <person name="Keri Z."/>
            <person name="LaButti K."/>
            <person name="Lipzen A."/>
            <person name="Lombard V."/>
            <person name="Magnuson J."/>
            <person name="Maillard F."/>
            <person name="Murat C."/>
            <person name="Nolan M."/>
            <person name="Ohm R.A."/>
            <person name="Pangilinan J."/>
            <person name="Pereira M.F."/>
            <person name="Perotto S."/>
            <person name="Peter M."/>
            <person name="Pfister S."/>
            <person name="Riley R."/>
            <person name="Sitrit Y."/>
            <person name="Stielow J.B."/>
            <person name="Szollosi G."/>
            <person name="Zifcakova L."/>
            <person name="Stursova M."/>
            <person name="Spatafora J.W."/>
            <person name="Tedersoo L."/>
            <person name="Vaario L.M."/>
            <person name="Yamada A."/>
            <person name="Yan M."/>
            <person name="Wang P."/>
            <person name="Xu J."/>
            <person name="Bruns T."/>
            <person name="Baldrian P."/>
            <person name="Vilgalys R."/>
            <person name="Dunand C."/>
            <person name="Henrissat B."/>
            <person name="Grigoriev I.V."/>
            <person name="Hibbett D."/>
            <person name="Nagy L.G."/>
            <person name="Martin F.M."/>
        </authorList>
    </citation>
    <scope>NUCLEOTIDE SEQUENCE</scope>
    <source>
        <strain evidence="2">UH-Tt-Lm1</strain>
    </source>
</reference>
<organism evidence="2 3">
    <name type="scientific">Thelephora terrestris</name>
    <dbReference type="NCBI Taxonomy" id="56493"/>
    <lineage>
        <taxon>Eukaryota</taxon>
        <taxon>Fungi</taxon>
        <taxon>Dikarya</taxon>
        <taxon>Basidiomycota</taxon>
        <taxon>Agaricomycotina</taxon>
        <taxon>Agaricomycetes</taxon>
        <taxon>Thelephorales</taxon>
        <taxon>Thelephoraceae</taxon>
        <taxon>Thelephora</taxon>
    </lineage>
</organism>
<evidence type="ECO:0000256" key="1">
    <source>
        <dbReference type="SAM" id="SignalP"/>
    </source>
</evidence>
<dbReference type="GO" id="GO:0016798">
    <property type="term" value="F:hydrolase activity, acting on glycosyl bonds"/>
    <property type="evidence" value="ECO:0007669"/>
    <property type="project" value="UniProtKB-KW"/>
</dbReference>
<dbReference type="InterPro" id="IPR008928">
    <property type="entry name" value="6-hairpin_glycosidase_sf"/>
</dbReference>
<sequence>MALRLSLALTVLSYVVAVLSSTANYETKRACSATGNLALAVATKLQSSYFNSTLGYYQGNIAWTDANTVEDIYNLMSYTNVSTWRNLVYQTQLGQLGVTHLDLWDIFFGGSYDDAGWALLMFIRIRDFIGPADPNFQNFETSTYQVYDYIAEEWTSDCGGGVWWSKARTYKNTITNALFMHVSAAMYLRHKDKPGYLQNAVNAWNWLSSSGLRDSDNLWFDGLTKCQVSDTTKWTYNQGVIASGLGVLYSATGNKTYLTEAEKTLDAVVAHMTVKGFLKESCDDATHSTCDEDQLIFKGVFTKHLQYYIDQAGDAARAKYGIFLTVQSVGVYLYATGSDDYPGSVWYARNNGGSMFSPRSMASGLEAHIAAAKYGICY</sequence>
<dbReference type="OrthoDB" id="9984024at2759"/>
<keyword evidence="3" id="KW-1185">Reference proteome</keyword>
<dbReference type="PANTHER" id="PTHR47791:SF2">
    <property type="entry name" value="ENDO MANNANASE, GH76 FAMILY (EUROFUNG)"/>
    <property type="match status" value="1"/>
</dbReference>
<keyword evidence="2" id="KW-0326">Glycosidase</keyword>
<feature type="signal peptide" evidence="1">
    <location>
        <begin position="1"/>
        <end position="17"/>
    </location>
</feature>
<dbReference type="Pfam" id="PF03663">
    <property type="entry name" value="Glyco_hydro_76"/>
    <property type="match status" value="1"/>
</dbReference>
<dbReference type="Proteomes" id="UP000736335">
    <property type="component" value="Unassembled WGS sequence"/>
</dbReference>
<dbReference type="Gene3D" id="1.50.10.20">
    <property type="match status" value="1"/>
</dbReference>
<reference evidence="2" key="2">
    <citation type="submission" date="2020-11" db="EMBL/GenBank/DDBJ databases">
        <authorList>
            <consortium name="DOE Joint Genome Institute"/>
            <person name="Kuo A."/>
            <person name="Miyauchi S."/>
            <person name="Kiss E."/>
            <person name="Drula E."/>
            <person name="Kohler A."/>
            <person name="Sanchez-Garcia M."/>
            <person name="Andreopoulos B."/>
            <person name="Barry K.W."/>
            <person name="Bonito G."/>
            <person name="Buee M."/>
            <person name="Carver A."/>
            <person name="Chen C."/>
            <person name="Cichocki N."/>
            <person name="Clum A."/>
            <person name="Culley D."/>
            <person name="Crous P.W."/>
            <person name="Fauchery L."/>
            <person name="Girlanda M."/>
            <person name="Hayes R."/>
            <person name="Keri Z."/>
            <person name="Labutti K."/>
            <person name="Lipzen A."/>
            <person name="Lombard V."/>
            <person name="Magnuson J."/>
            <person name="Maillard F."/>
            <person name="Morin E."/>
            <person name="Murat C."/>
            <person name="Nolan M."/>
            <person name="Ohm R."/>
            <person name="Pangilinan J."/>
            <person name="Pereira M."/>
            <person name="Perotto S."/>
            <person name="Peter M."/>
            <person name="Riley R."/>
            <person name="Sitrit Y."/>
            <person name="Stielow B."/>
            <person name="Szollosi G."/>
            <person name="Zifcakova L."/>
            <person name="Stursova M."/>
            <person name="Spatafora J.W."/>
            <person name="Tedersoo L."/>
            <person name="Vaario L.-M."/>
            <person name="Yamada A."/>
            <person name="Yan M."/>
            <person name="Wang P."/>
            <person name="Xu J."/>
            <person name="Bruns T."/>
            <person name="Baldrian P."/>
            <person name="Vilgalys R."/>
            <person name="Henrissat B."/>
            <person name="Grigoriev I.V."/>
            <person name="Hibbett D."/>
            <person name="Nagy L.G."/>
            <person name="Martin F.M."/>
        </authorList>
    </citation>
    <scope>NUCLEOTIDE SEQUENCE</scope>
    <source>
        <strain evidence="2">UH-Tt-Lm1</strain>
    </source>
</reference>
<accession>A0A9P6HMC9</accession>